<protein>
    <submittedName>
        <fullName evidence="2">Uncharacterized protein</fullName>
    </submittedName>
</protein>
<dbReference type="EMBL" id="JAGKQM010000005">
    <property type="protein sequence ID" value="KAH0925813.1"/>
    <property type="molecule type" value="Genomic_DNA"/>
</dbReference>
<feature type="region of interest" description="Disordered" evidence="1">
    <location>
        <begin position="153"/>
        <end position="191"/>
    </location>
</feature>
<feature type="compositionally biased region" description="Basic and acidic residues" evidence="1">
    <location>
        <begin position="173"/>
        <end position="191"/>
    </location>
</feature>
<evidence type="ECO:0000256" key="1">
    <source>
        <dbReference type="SAM" id="MobiDB-lite"/>
    </source>
</evidence>
<organism evidence="2 3">
    <name type="scientific">Brassica napus</name>
    <name type="common">Rape</name>
    <dbReference type="NCBI Taxonomy" id="3708"/>
    <lineage>
        <taxon>Eukaryota</taxon>
        <taxon>Viridiplantae</taxon>
        <taxon>Streptophyta</taxon>
        <taxon>Embryophyta</taxon>
        <taxon>Tracheophyta</taxon>
        <taxon>Spermatophyta</taxon>
        <taxon>Magnoliopsida</taxon>
        <taxon>eudicotyledons</taxon>
        <taxon>Gunneridae</taxon>
        <taxon>Pentapetalae</taxon>
        <taxon>rosids</taxon>
        <taxon>malvids</taxon>
        <taxon>Brassicales</taxon>
        <taxon>Brassicaceae</taxon>
        <taxon>Brassiceae</taxon>
        <taxon>Brassica</taxon>
    </lineage>
</organism>
<feature type="compositionally biased region" description="Basic and acidic residues" evidence="1">
    <location>
        <begin position="155"/>
        <end position="164"/>
    </location>
</feature>
<evidence type="ECO:0000313" key="2">
    <source>
        <dbReference type="EMBL" id="KAH0925813.1"/>
    </source>
</evidence>
<keyword evidence="3" id="KW-1185">Reference proteome</keyword>
<dbReference type="Proteomes" id="UP000824890">
    <property type="component" value="Unassembled WGS sequence"/>
</dbReference>
<sequence length="191" mass="21518">MVLGESLSLPSPPFLHCQSFVFLLPSVGDEAVWSYSPIFRLAAPPPLFKFACSDFGRPETSSVGGELMKVDMLLLNSQATMLPAKLTMLHVHEAHRAVEMHLSETMHHLALEIIGVGKKKLYAAKVELQGVAGVQSYFDRSIITRLYDEQQQYRQKPENREQQKLKSLKRNRDKTGSHILIGDHPHNDSEI</sequence>
<evidence type="ECO:0000313" key="3">
    <source>
        <dbReference type="Proteomes" id="UP000824890"/>
    </source>
</evidence>
<gene>
    <name evidence="2" type="ORF">HID58_018069</name>
</gene>
<name>A0ABQ8D8X0_BRANA</name>
<comment type="caution">
    <text evidence="2">The sequence shown here is derived from an EMBL/GenBank/DDBJ whole genome shotgun (WGS) entry which is preliminary data.</text>
</comment>
<proteinExistence type="predicted"/>
<reference evidence="2 3" key="1">
    <citation type="submission" date="2021-05" db="EMBL/GenBank/DDBJ databases">
        <title>Genome Assembly of Synthetic Allotetraploid Brassica napus Reveals Homoeologous Exchanges between Subgenomes.</title>
        <authorList>
            <person name="Davis J.T."/>
        </authorList>
    </citation>
    <scope>NUCLEOTIDE SEQUENCE [LARGE SCALE GENOMIC DNA]</scope>
    <source>
        <strain evidence="3">cv. Da-Ae</strain>
        <tissue evidence="2">Seedling</tissue>
    </source>
</reference>
<accession>A0ABQ8D8X0</accession>